<name>A0A0A9AN81_ARUDO</name>
<reference evidence="1" key="1">
    <citation type="submission" date="2014-09" db="EMBL/GenBank/DDBJ databases">
        <authorList>
            <person name="Magalhaes I.L.F."/>
            <person name="Oliveira U."/>
            <person name="Santos F.R."/>
            <person name="Vidigal T.H.D.A."/>
            <person name="Brescovit A.D."/>
            <person name="Santos A.J."/>
        </authorList>
    </citation>
    <scope>NUCLEOTIDE SEQUENCE</scope>
    <source>
        <tissue evidence="1">Shoot tissue taken approximately 20 cm above the soil surface</tissue>
    </source>
</reference>
<protein>
    <submittedName>
        <fullName evidence="1">Uncharacterized protein</fullName>
    </submittedName>
</protein>
<proteinExistence type="predicted"/>
<accession>A0A0A9AN81</accession>
<reference evidence="1" key="2">
    <citation type="journal article" date="2015" name="Data Brief">
        <title>Shoot transcriptome of the giant reed, Arundo donax.</title>
        <authorList>
            <person name="Barrero R.A."/>
            <person name="Guerrero F.D."/>
            <person name="Moolhuijzen P."/>
            <person name="Goolsby J.A."/>
            <person name="Tidwell J."/>
            <person name="Bellgard S.E."/>
            <person name="Bellgard M.I."/>
        </authorList>
    </citation>
    <scope>NUCLEOTIDE SEQUENCE</scope>
    <source>
        <tissue evidence="1">Shoot tissue taken approximately 20 cm above the soil surface</tissue>
    </source>
</reference>
<dbReference type="EMBL" id="GBRH01244741">
    <property type="protein sequence ID" value="JAD53154.1"/>
    <property type="molecule type" value="Transcribed_RNA"/>
</dbReference>
<sequence>MLRYSILKLLYLRTERETSPSGCH</sequence>
<evidence type="ECO:0000313" key="1">
    <source>
        <dbReference type="EMBL" id="JAD53154.1"/>
    </source>
</evidence>
<organism evidence="1">
    <name type="scientific">Arundo donax</name>
    <name type="common">Giant reed</name>
    <name type="synonym">Donax arundinaceus</name>
    <dbReference type="NCBI Taxonomy" id="35708"/>
    <lineage>
        <taxon>Eukaryota</taxon>
        <taxon>Viridiplantae</taxon>
        <taxon>Streptophyta</taxon>
        <taxon>Embryophyta</taxon>
        <taxon>Tracheophyta</taxon>
        <taxon>Spermatophyta</taxon>
        <taxon>Magnoliopsida</taxon>
        <taxon>Liliopsida</taxon>
        <taxon>Poales</taxon>
        <taxon>Poaceae</taxon>
        <taxon>PACMAD clade</taxon>
        <taxon>Arundinoideae</taxon>
        <taxon>Arundineae</taxon>
        <taxon>Arundo</taxon>
    </lineage>
</organism>
<dbReference type="AlphaFoldDB" id="A0A0A9AN81"/>